<keyword evidence="3" id="KW-0238">DNA-binding</keyword>
<gene>
    <name evidence="7" type="ORF">Ocin01_03839</name>
</gene>
<dbReference type="Proteomes" id="UP000094527">
    <property type="component" value="Unassembled WGS sequence"/>
</dbReference>
<evidence type="ECO:0000313" key="8">
    <source>
        <dbReference type="Proteomes" id="UP000094527"/>
    </source>
</evidence>
<dbReference type="EMBL" id="LJIJ01000094">
    <property type="protein sequence ID" value="ODN02855.1"/>
    <property type="molecule type" value="Genomic_DNA"/>
</dbReference>
<dbReference type="STRING" id="48709.A0A1D2NCQ3"/>
<comment type="subcellular location">
    <subcellularLocation>
        <location evidence="1">Nucleus</location>
    </subcellularLocation>
</comment>
<sequence>MPFEKLTEENQRFLSEINIEQRKLSVSQFDVTEKCFVIPVRTQCIYGVAAGLELIGFGALIMQVFVQPFSNEDGLQEWGIIELQGDLDSKETGSLAGKLVGDLFYNKDGIPTFIIGHHILVGKTEKLEKPLAVLEKRRIRTEGIDDKTEYVVKAIVKRKLCFRERPKPIVGSVQKVINKTP</sequence>
<keyword evidence="8" id="KW-1185">Reference proteome</keyword>
<evidence type="ECO:0000256" key="1">
    <source>
        <dbReference type="ARBA" id="ARBA00004123"/>
    </source>
</evidence>
<proteinExistence type="inferred from homology"/>
<evidence type="ECO:0000256" key="3">
    <source>
        <dbReference type="ARBA" id="ARBA00023125"/>
    </source>
</evidence>
<protein>
    <submittedName>
        <fullName evidence="7">Chromosome transmission fidelity protein 8</fullName>
    </submittedName>
</protein>
<keyword evidence="4" id="KW-0539">Nucleus</keyword>
<dbReference type="AlphaFoldDB" id="A0A1D2NCQ3"/>
<dbReference type="OrthoDB" id="121932at2759"/>
<evidence type="ECO:0000256" key="4">
    <source>
        <dbReference type="ARBA" id="ARBA00023242"/>
    </source>
</evidence>
<comment type="caution">
    <text evidence="7">The sequence shown here is derived from an EMBL/GenBank/DDBJ whole genome shotgun (WGS) entry which is preliminary data.</text>
</comment>
<dbReference type="PANTHER" id="PTHR28605">
    <property type="entry name" value="CTF8, CHROMOSOME TRANSMISSION FIDELITY FACTOR 8 HOMOLOG (S. CEREVISIAE)"/>
    <property type="match status" value="1"/>
</dbReference>
<evidence type="ECO:0000256" key="6">
    <source>
        <dbReference type="ARBA" id="ARBA00038447"/>
    </source>
</evidence>
<keyword evidence="5" id="KW-0131">Cell cycle</keyword>
<dbReference type="GO" id="GO:0007064">
    <property type="term" value="P:mitotic sister chromatid cohesion"/>
    <property type="evidence" value="ECO:0007669"/>
    <property type="project" value="InterPro"/>
</dbReference>
<evidence type="ECO:0000313" key="7">
    <source>
        <dbReference type="EMBL" id="ODN02855.1"/>
    </source>
</evidence>
<dbReference type="GO" id="GO:0006260">
    <property type="term" value="P:DNA replication"/>
    <property type="evidence" value="ECO:0007669"/>
    <property type="project" value="UniProtKB-KW"/>
</dbReference>
<evidence type="ECO:0000256" key="2">
    <source>
        <dbReference type="ARBA" id="ARBA00022705"/>
    </source>
</evidence>
<dbReference type="GO" id="GO:0031390">
    <property type="term" value="C:Ctf18 RFC-like complex"/>
    <property type="evidence" value="ECO:0007669"/>
    <property type="project" value="InterPro"/>
</dbReference>
<dbReference type="InterPro" id="IPR018607">
    <property type="entry name" value="Ctf8"/>
</dbReference>
<dbReference type="GO" id="GO:0003677">
    <property type="term" value="F:DNA binding"/>
    <property type="evidence" value="ECO:0007669"/>
    <property type="project" value="UniProtKB-KW"/>
</dbReference>
<evidence type="ECO:0000256" key="5">
    <source>
        <dbReference type="ARBA" id="ARBA00023306"/>
    </source>
</evidence>
<accession>A0A1D2NCQ3</accession>
<name>A0A1D2NCQ3_ORCCI</name>
<dbReference type="PANTHER" id="PTHR28605:SF1">
    <property type="entry name" value="CHROMOSOME TRANSMISSION FIDELITY FACTOR 8"/>
    <property type="match status" value="1"/>
</dbReference>
<dbReference type="Pfam" id="PF09696">
    <property type="entry name" value="Ctf8"/>
    <property type="match status" value="1"/>
</dbReference>
<keyword evidence="2" id="KW-0235">DNA replication</keyword>
<comment type="similarity">
    <text evidence="6">Belongs to the CTF8 family.</text>
</comment>
<organism evidence="7 8">
    <name type="scientific">Orchesella cincta</name>
    <name type="common">Springtail</name>
    <name type="synonym">Podura cincta</name>
    <dbReference type="NCBI Taxonomy" id="48709"/>
    <lineage>
        <taxon>Eukaryota</taxon>
        <taxon>Metazoa</taxon>
        <taxon>Ecdysozoa</taxon>
        <taxon>Arthropoda</taxon>
        <taxon>Hexapoda</taxon>
        <taxon>Collembola</taxon>
        <taxon>Entomobryomorpha</taxon>
        <taxon>Entomobryoidea</taxon>
        <taxon>Orchesellidae</taxon>
        <taxon>Orchesellinae</taxon>
        <taxon>Orchesella</taxon>
    </lineage>
</organism>
<reference evidence="7 8" key="1">
    <citation type="journal article" date="2016" name="Genome Biol. Evol.">
        <title>Gene Family Evolution Reflects Adaptation to Soil Environmental Stressors in the Genome of the Collembolan Orchesella cincta.</title>
        <authorList>
            <person name="Faddeeva-Vakhrusheva A."/>
            <person name="Derks M.F."/>
            <person name="Anvar S.Y."/>
            <person name="Agamennone V."/>
            <person name="Suring W."/>
            <person name="Smit S."/>
            <person name="van Straalen N.M."/>
            <person name="Roelofs D."/>
        </authorList>
    </citation>
    <scope>NUCLEOTIDE SEQUENCE [LARGE SCALE GENOMIC DNA]</scope>
    <source>
        <tissue evidence="7">Mixed pool</tissue>
    </source>
</reference>